<dbReference type="NCBIfam" id="TIGR02530">
    <property type="entry name" value="flg_new"/>
    <property type="match status" value="1"/>
</dbReference>
<keyword evidence="1" id="KW-0282">Flagellum</keyword>
<dbReference type="OrthoDB" id="165650at2"/>
<evidence type="ECO:0000313" key="1">
    <source>
        <dbReference type="EMBL" id="RAK23375.1"/>
    </source>
</evidence>
<dbReference type="Proteomes" id="UP000248555">
    <property type="component" value="Unassembled WGS sequence"/>
</dbReference>
<proteinExistence type="predicted"/>
<sequence length="126" mass="14473">MNDRLQLIHHHPLHIPTKKKVQPPSNQSASTFRKILLEVQCEPLKISKHAQQRLTERNIKISEEQWMKIQEKILEARQKGICDSLVLINHAALIINAKNNTVITAMNRQEAQSQLFTNINGAIILE</sequence>
<keyword evidence="2" id="KW-1185">Reference proteome</keyword>
<accession>A0A327YUH4</accession>
<dbReference type="EMBL" id="QLMH01000001">
    <property type="protein sequence ID" value="RAK23375.1"/>
    <property type="molecule type" value="Genomic_DNA"/>
</dbReference>
<gene>
    <name evidence="1" type="ORF">B0I26_101336</name>
</gene>
<name>A0A327YUH4_9BACL</name>
<reference evidence="1 2" key="1">
    <citation type="submission" date="2018-06" db="EMBL/GenBank/DDBJ databases">
        <title>Genomic Encyclopedia of Type Strains, Phase III (KMG-III): the genomes of soil and plant-associated and newly described type strains.</title>
        <authorList>
            <person name="Whitman W."/>
        </authorList>
    </citation>
    <scope>NUCLEOTIDE SEQUENCE [LARGE SCALE GENOMIC DNA]</scope>
    <source>
        <strain evidence="1 2">CGMCC 1.8979</strain>
    </source>
</reference>
<keyword evidence="1" id="KW-0966">Cell projection</keyword>
<dbReference type="RefSeq" id="WP_111643726.1">
    <property type="nucleotide sequence ID" value="NZ_QLMH01000001.1"/>
</dbReference>
<comment type="caution">
    <text evidence="1">The sequence shown here is derived from an EMBL/GenBank/DDBJ whole genome shotgun (WGS) entry which is preliminary data.</text>
</comment>
<protein>
    <submittedName>
        <fullName evidence="1">Flagellar operon protein</fullName>
    </submittedName>
</protein>
<dbReference type="InterPro" id="IPR013367">
    <property type="entry name" value="Flagellar_put"/>
</dbReference>
<dbReference type="AlphaFoldDB" id="A0A327YUH4"/>
<organism evidence="1 2">
    <name type="scientific">Paranoxybacillus vitaminiphilus</name>
    <dbReference type="NCBI Taxonomy" id="581036"/>
    <lineage>
        <taxon>Bacteria</taxon>
        <taxon>Bacillati</taxon>
        <taxon>Bacillota</taxon>
        <taxon>Bacilli</taxon>
        <taxon>Bacillales</taxon>
        <taxon>Anoxybacillaceae</taxon>
        <taxon>Paranoxybacillus</taxon>
    </lineage>
</organism>
<keyword evidence="1" id="KW-0969">Cilium</keyword>
<dbReference type="Pfam" id="PF12611">
    <property type="entry name" value="Flagellar_put"/>
    <property type="match status" value="1"/>
</dbReference>
<evidence type="ECO:0000313" key="2">
    <source>
        <dbReference type="Proteomes" id="UP000248555"/>
    </source>
</evidence>